<sequence>MKPKELIEEYFYAGKREKIMVFAPNSFGKVVIIPEEEDIPETCRDVGFVIMTDFRERFKGGY</sequence>
<accession>A0A6H1ZPA7</accession>
<dbReference type="EMBL" id="MT144135">
    <property type="protein sequence ID" value="QJA49404.1"/>
    <property type="molecule type" value="Genomic_DNA"/>
</dbReference>
<evidence type="ECO:0000313" key="3">
    <source>
        <dbReference type="EMBL" id="QJA79683.1"/>
    </source>
</evidence>
<dbReference type="EMBL" id="MT141386">
    <property type="protein sequence ID" value="QJA59850.1"/>
    <property type="molecule type" value="Genomic_DNA"/>
</dbReference>
<dbReference type="EMBL" id="MT142390">
    <property type="protein sequence ID" value="QJA79683.1"/>
    <property type="molecule type" value="Genomic_DNA"/>
</dbReference>
<reference evidence="1" key="1">
    <citation type="submission" date="2020-03" db="EMBL/GenBank/DDBJ databases">
        <title>The deep terrestrial virosphere.</title>
        <authorList>
            <person name="Holmfeldt K."/>
            <person name="Nilsson E."/>
            <person name="Simone D."/>
            <person name="Lopez-Fernandez M."/>
            <person name="Wu X."/>
            <person name="de Brujin I."/>
            <person name="Lundin D."/>
            <person name="Andersson A."/>
            <person name="Bertilsson S."/>
            <person name="Dopson M."/>
        </authorList>
    </citation>
    <scope>NUCLEOTIDE SEQUENCE</scope>
    <source>
        <strain evidence="3">MM415A00845</strain>
        <strain evidence="2">MM415B01226</strain>
        <strain evidence="1">TM448A01341</strain>
    </source>
</reference>
<protein>
    <submittedName>
        <fullName evidence="1">Uncharacterized protein</fullName>
    </submittedName>
</protein>
<evidence type="ECO:0000313" key="1">
    <source>
        <dbReference type="EMBL" id="QJA49404.1"/>
    </source>
</evidence>
<evidence type="ECO:0000313" key="2">
    <source>
        <dbReference type="EMBL" id="QJA59850.1"/>
    </source>
</evidence>
<proteinExistence type="predicted"/>
<dbReference type="AlphaFoldDB" id="A0A6H1ZPA7"/>
<organism evidence="1">
    <name type="scientific">viral metagenome</name>
    <dbReference type="NCBI Taxonomy" id="1070528"/>
    <lineage>
        <taxon>unclassified sequences</taxon>
        <taxon>metagenomes</taxon>
        <taxon>organismal metagenomes</taxon>
    </lineage>
</organism>
<name>A0A6H1ZPA7_9ZZZZ</name>
<gene>
    <name evidence="3" type="ORF">MM415A00845_0032</name>
    <name evidence="2" type="ORF">MM415B01226_0034</name>
    <name evidence="1" type="ORF">TM448A01341_0023</name>
</gene>